<dbReference type="Proteomes" id="UP000290174">
    <property type="component" value="Unassembled WGS sequence"/>
</dbReference>
<evidence type="ECO:0000313" key="1">
    <source>
        <dbReference type="EMBL" id="RXG97359.1"/>
    </source>
</evidence>
<evidence type="ECO:0008006" key="3">
    <source>
        <dbReference type="Google" id="ProtNLM"/>
    </source>
</evidence>
<dbReference type="EMBL" id="RKMK01000011">
    <property type="protein sequence ID" value="RXG97359.1"/>
    <property type="molecule type" value="Genomic_DNA"/>
</dbReference>
<gene>
    <name evidence="1" type="ORF">EAS61_15300</name>
</gene>
<organism evidence="1 2">
    <name type="scientific">Bradyrhizobium zhanjiangense</name>
    <dbReference type="NCBI Taxonomy" id="1325107"/>
    <lineage>
        <taxon>Bacteria</taxon>
        <taxon>Pseudomonadati</taxon>
        <taxon>Pseudomonadota</taxon>
        <taxon>Alphaproteobacteria</taxon>
        <taxon>Hyphomicrobiales</taxon>
        <taxon>Nitrobacteraceae</taxon>
        <taxon>Bradyrhizobium</taxon>
    </lineage>
</organism>
<dbReference type="RefSeq" id="WP_128956011.1">
    <property type="nucleotide sequence ID" value="NZ_RKMK01000011.1"/>
</dbReference>
<proteinExistence type="predicted"/>
<reference evidence="1 2" key="1">
    <citation type="submission" date="2018-11" db="EMBL/GenBank/DDBJ databases">
        <title>Bradyrhizobium sp. nov., isolated from effective nodules of peanut in China.</title>
        <authorList>
            <person name="Li Y."/>
        </authorList>
    </citation>
    <scope>NUCLEOTIDE SEQUENCE [LARGE SCALE GENOMIC DNA]</scope>
    <source>
        <strain evidence="1 2">CCBAU 51770</strain>
    </source>
</reference>
<evidence type="ECO:0000313" key="2">
    <source>
        <dbReference type="Proteomes" id="UP000290174"/>
    </source>
</evidence>
<dbReference type="Gene3D" id="3.40.50.450">
    <property type="match status" value="1"/>
</dbReference>
<comment type="caution">
    <text evidence="1">The sequence shown here is derived from an EMBL/GenBank/DDBJ whole genome shotgun (WGS) entry which is preliminary data.</text>
</comment>
<sequence>MSKESDGDSVYLDSPRAGGKYKITGTAASMLGQLDVMRRALLTTWLSKQRRAGIEYPAITSDTINSVKTLQPLTTTERIERTLLHFNRHVRVGEAIEFRAPPYGGASDPDAQSLMAISETLYLDELIAFLQLLEEMGLLVDKGKAIGNLRYTPTAAGWLRIEELVLQAPSTSQAFVAMWFNDAVLAAYFDGIEPAIRDAGYRAVRIDQKEHNNKIDDEIIAEIRRSKFVVADFTCEKEKVRGGVYYEAGFARGLGIPVISTVSSASLSDVHFDTRQYNHIVWDTPATLRKLLAARIGAVIGDGPLKSAPQ</sequence>
<name>A0A4Q0QQU0_9BRAD</name>
<protein>
    <recommendedName>
        <fullName evidence="3">Nucleoside 2-deoxyribosyltransferase</fullName>
    </recommendedName>
</protein>
<accession>A0A4Q0QQU0</accession>
<dbReference type="AlphaFoldDB" id="A0A4Q0QQU0"/>